<dbReference type="Gene3D" id="1.25.40.90">
    <property type="match status" value="1"/>
</dbReference>
<keyword evidence="4" id="KW-1185">Reference proteome</keyword>
<dbReference type="CDD" id="cd16989">
    <property type="entry name" value="ENTH_EpsinR"/>
    <property type="match status" value="1"/>
</dbReference>
<feature type="compositionally biased region" description="Low complexity" evidence="1">
    <location>
        <begin position="302"/>
        <end position="316"/>
    </location>
</feature>
<accession>A0A3Q3A7E6</accession>
<dbReference type="SMART" id="SM00273">
    <property type="entry name" value="ENTH"/>
    <property type="match status" value="1"/>
</dbReference>
<feature type="region of interest" description="Disordered" evidence="1">
    <location>
        <begin position="291"/>
        <end position="316"/>
    </location>
</feature>
<name>A0A3Q3A7E6_KRYMA</name>
<dbReference type="Pfam" id="PF01417">
    <property type="entry name" value="ENTH"/>
    <property type="match status" value="1"/>
</dbReference>
<sequence length="624" mass="67521">MLNMWKVRELVDKATNVVMNYSEVESKVREATNDDPWGPSGQLMTEISRATFMYEQFPEVMNMLWARMLRDNKKNWRRVYKSLLLLAHLIRNGSERVVTSTREHLYDLRSLESYHFVDENGKDQGVNVRQKVKELVEFVQDDERLREERKKAKKNKDKYVGVSSNSMGYKGYSGDRYDSSENRGKWDDDWDKSKGPFPFSEKFGELKDTIGSTIDDTINRFRKKDRDDSPDRFSDHEEDRDRSSYNSRSKKEFKDEEETVTTKSVQIVQATETTATRKKAVPSKKVDLGAAANYTGDKSPDTTAKQTQSAAAPQPASAGLADLLMADTTPSQPAASDFVGGFADFTSSAASTGLSSGSATTSNTNGEFGEWNAFPGGQIPGSAQSADTSGNDFFGGMTAVPPTAPAPAPAPAPVLAPASASADLFDLMVPTQSITSSQSLNFNMHSTQTMSTTAFPQSMSQNMGGPLQPQLVQQGGASQSAGAKASLPSTWSDHSVNISLDFLGPGMTPPKPSQPSLNTLQHGNQTPANMLSQGFSGMSLGTTTVRPPVNTMMHPGAGMGMGMGMAPNQGMMGMGMNMGMSQAGMTMGMPGAMGMGMGMGMGMNPAMVQQPKHDAFADFGNFGK</sequence>
<dbReference type="KEGG" id="kmr:108245825"/>
<dbReference type="PANTHER" id="PTHR12276:SF124">
    <property type="entry name" value="CLATHRIN INTERACTOR 1"/>
    <property type="match status" value="1"/>
</dbReference>
<feature type="compositionally biased region" description="Basic and acidic residues" evidence="1">
    <location>
        <begin position="224"/>
        <end position="254"/>
    </location>
</feature>
<reference evidence="3" key="2">
    <citation type="submission" date="2025-09" db="UniProtKB">
        <authorList>
            <consortium name="Ensembl"/>
        </authorList>
    </citation>
    <scope>IDENTIFICATION</scope>
</reference>
<dbReference type="SUPFAM" id="SSF48464">
    <property type="entry name" value="ENTH/VHS domain"/>
    <property type="match status" value="1"/>
</dbReference>
<protein>
    <submittedName>
        <fullName evidence="3">Clathrin interactor 1a</fullName>
    </submittedName>
</protein>
<feature type="domain" description="ENTH" evidence="2">
    <location>
        <begin position="16"/>
        <end position="149"/>
    </location>
</feature>
<dbReference type="FunFam" id="1.25.40.90:FF:000006">
    <property type="entry name" value="Clathrin interactor 1"/>
    <property type="match status" value="1"/>
</dbReference>
<dbReference type="GeneID" id="108245825"/>
<dbReference type="PANTHER" id="PTHR12276">
    <property type="entry name" value="EPSIN/ENT-RELATED"/>
    <property type="match status" value="1"/>
</dbReference>
<dbReference type="GO" id="GO:0005543">
    <property type="term" value="F:phospholipid binding"/>
    <property type="evidence" value="ECO:0007669"/>
    <property type="project" value="TreeGrafter"/>
</dbReference>
<organism evidence="3 4">
    <name type="scientific">Kryptolebias marmoratus</name>
    <name type="common">Mangrove killifish</name>
    <name type="synonym">Rivulus marmoratus</name>
    <dbReference type="NCBI Taxonomy" id="37003"/>
    <lineage>
        <taxon>Eukaryota</taxon>
        <taxon>Metazoa</taxon>
        <taxon>Chordata</taxon>
        <taxon>Craniata</taxon>
        <taxon>Vertebrata</taxon>
        <taxon>Euteleostomi</taxon>
        <taxon>Actinopterygii</taxon>
        <taxon>Neopterygii</taxon>
        <taxon>Teleostei</taxon>
        <taxon>Neoteleostei</taxon>
        <taxon>Acanthomorphata</taxon>
        <taxon>Ovalentaria</taxon>
        <taxon>Atherinomorphae</taxon>
        <taxon>Cyprinodontiformes</taxon>
        <taxon>Rivulidae</taxon>
        <taxon>Kryptolebias</taxon>
    </lineage>
</organism>
<dbReference type="GO" id="GO:0030125">
    <property type="term" value="C:clathrin vesicle coat"/>
    <property type="evidence" value="ECO:0007669"/>
    <property type="project" value="TreeGrafter"/>
</dbReference>
<dbReference type="InterPro" id="IPR008942">
    <property type="entry name" value="ENTH_VHS"/>
</dbReference>
<dbReference type="GO" id="GO:0005886">
    <property type="term" value="C:plasma membrane"/>
    <property type="evidence" value="ECO:0007669"/>
    <property type="project" value="TreeGrafter"/>
</dbReference>
<dbReference type="Proteomes" id="UP000264800">
    <property type="component" value="Unplaced"/>
</dbReference>
<dbReference type="GO" id="GO:0030276">
    <property type="term" value="F:clathrin binding"/>
    <property type="evidence" value="ECO:0007669"/>
    <property type="project" value="TreeGrafter"/>
</dbReference>
<evidence type="ECO:0000313" key="4">
    <source>
        <dbReference type="Proteomes" id="UP000264800"/>
    </source>
</evidence>
<evidence type="ECO:0000259" key="2">
    <source>
        <dbReference type="PROSITE" id="PS50942"/>
    </source>
</evidence>
<dbReference type="OMA" id="HHTMEIK"/>
<dbReference type="RefSeq" id="XP_017288538.1">
    <property type="nucleotide sequence ID" value="XM_017433049.3"/>
</dbReference>
<dbReference type="Ensembl" id="ENSKMAT00000012465.1">
    <property type="protein sequence ID" value="ENSKMAP00000012281.1"/>
    <property type="gene ID" value="ENSKMAG00000009195.1"/>
</dbReference>
<feature type="compositionally biased region" description="Basic and acidic residues" evidence="1">
    <location>
        <begin position="173"/>
        <end position="191"/>
    </location>
</feature>
<feature type="region of interest" description="Disordered" evidence="1">
    <location>
        <begin position="170"/>
        <end position="191"/>
    </location>
</feature>
<dbReference type="PROSITE" id="PS50942">
    <property type="entry name" value="ENTH"/>
    <property type="match status" value="1"/>
</dbReference>
<dbReference type="GO" id="GO:0005768">
    <property type="term" value="C:endosome"/>
    <property type="evidence" value="ECO:0007669"/>
    <property type="project" value="TreeGrafter"/>
</dbReference>
<dbReference type="STRING" id="37003.ENSKMAP00000012281"/>
<dbReference type="OrthoDB" id="4033880at2759"/>
<evidence type="ECO:0000256" key="1">
    <source>
        <dbReference type="SAM" id="MobiDB-lite"/>
    </source>
</evidence>
<dbReference type="GO" id="GO:0006897">
    <property type="term" value="P:endocytosis"/>
    <property type="evidence" value="ECO:0007669"/>
    <property type="project" value="TreeGrafter"/>
</dbReference>
<dbReference type="AlphaFoldDB" id="A0A3Q3A7E6"/>
<dbReference type="CTD" id="323870"/>
<evidence type="ECO:0000313" key="3">
    <source>
        <dbReference type="Ensembl" id="ENSKMAP00000012281.1"/>
    </source>
</evidence>
<proteinExistence type="predicted"/>
<dbReference type="InterPro" id="IPR013809">
    <property type="entry name" value="ENTH"/>
</dbReference>
<feature type="region of interest" description="Disordered" evidence="1">
    <location>
        <begin position="221"/>
        <end position="263"/>
    </location>
</feature>
<dbReference type="GeneTree" id="ENSGT00940000155650"/>
<reference evidence="3" key="1">
    <citation type="submission" date="2025-08" db="UniProtKB">
        <authorList>
            <consortium name="Ensembl"/>
        </authorList>
    </citation>
    <scope>IDENTIFICATION</scope>
</reference>